<dbReference type="AlphaFoldDB" id="G8BMI8"/>
<dbReference type="RefSeq" id="XP_003683550.1">
    <property type="nucleotide sequence ID" value="XM_003683502.1"/>
</dbReference>
<dbReference type="PANTHER" id="PTHR12763:SF29">
    <property type="entry name" value="MITOCHONDRIAL DNAJ HOMOLOG 2"/>
    <property type="match status" value="1"/>
</dbReference>
<dbReference type="OMA" id="KLMVMNH"/>
<gene>
    <name evidence="7" type="primary">TPHA0A00310</name>
    <name evidence="7" type="ordered locus">TPHA_0A00310</name>
</gene>
<dbReference type="GO" id="GO:0030150">
    <property type="term" value="P:protein import into mitochondrial matrix"/>
    <property type="evidence" value="ECO:0007669"/>
    <property type="project" value="EnsemblFungi"/>
</dbReference>
<dbReference type="InterPro" id="IPR036869">
    <property type="entry name" value="J_dom_sf"/>
</dbReference>
<dbReference type="FunFam" id="1.10.287.110:FF:000001">
    <property type="entry name" value="Import inner membrane translocase subunit tim14"/>
    <property type="match status" value="1"/>
</dbReference>
<comment type="subcellular location">
    <subcellularLocation>
        <location evidence="1">Mitochondrion inner membrane</location>
    </subcellularLocation>
</comment>
<keyword evidence="5" id="KW-0472">Membrane</keyword>
<dbReference type="STRING" id="1071381.G8BMI8"/>
<evidence type="ECO:0000256" key="3">
    <source>
        <dbReference type="ARBA" id="ARBA00023010"/>
    </source>
</evidence>
<accession>G8BMI8</accession>
<name>G8BMI8_TETPH</name>
<dbReference type="Gene3D" id="1.10.287.110">
    <property type="entry name" value="DnaJ domain"/>
    <property type="match status" value="1"/>
</dbReference>
<dbReference type="HOGENOM" id="CLU_017633_13_4_1"/>
<keyword evidence="2" id="KW-0999">Mitochondrion inner membrane</keyword>
<keyword evidence="8" id="KW-1185">Reference proteome</keyword>
<evidence type="ECO:0000256" key="6">
    <source>
        <dbReference type="ARBA" id="ARBA00023186"/>
    </source>
</evidence>
<proteinExistence type="predicted"/>
<sequence>MVLPILLGIGITGIALITRSGLRAWSLYKTLSPAAIAKLNGITIKSSGKLSYDSRFFSNHLNSGLKVKLNEYQGGFFKKMSESEALSILNITSSEVPLLNESLVKRKHRAAMIKNHPDRGGSPYLAMKINEARDIILSGYMIKK</sequence>
<reference evidence="7 8" key="1">
    <citation type="journal article" date="2011" name="Proc. Natl. Acad. Sci. U.S.A.">
        <title>Evolutionary erosion of yeast sex chromosomes by mating-type switching accidents.</title>
        <authorList>
            <person name="Gordon J.L."/>
            <person name="Armisen D."/>
            <person name="Proux-Wera E."/>
            <person name="Oheigeartaigh S.S."/>
            <person name="Byrne K.P."/>
            <person name="Wolfe K.H."/>
        </authorList>
    </citation>
    <scope>NUCLEOTIDE SEQUENCE [LARGE SCALE GENOMIC DNA]</scope>
    <source>
        <strain evidence="8">ATCC 24235 / CBS 4417 / NBRC 1672 / NRRL Y-8282 / UCD 70-5</strain>
    </source>
</reference>
<dbReference type="PANTHER" id="PTHR12763">
    <property type="match status" value="1"/>
</dbReference>
<keyword evidence="3" id="KW-0811">Translocation</keyword>
<dbReference type="SUPFAM" id="SSF46565">
    <property type="entry name" value="Chaperone J-domain"/>
    <property type="match status" value="1"/>
</dbReference>
<protein>
    <recommendedName>
        <fullName evidence="9">J domain-containing protein</fullName>
    </recommendedName>
</protein>
<evidence type="ECO:0000256" key="5">
    <source>
        <dbReference type="ARBA" id="ARBA00023136"/>
    </source>
</evidence>
<evidence type="ECO:0000256" key="4">
    <source>
        <dbReference type="ARBA" id="ARBA00023128"/>
    </source>
</evidence>
<keyword evidence="4" id="KW-0496">Mitochondrion</keyword>
<dbReference type="EMBL" id="HE612856">
    <property type="protein sequence ID" value="CCE61116.1"/>
    <property type="molecule type" value="Genomic_DNA"/>
</dbReference>
<dbReference type="GO" id="GO:0001405">
    <property type="term" value="C:PAM complex, Tim23 associated import motor"/>
    <property type="evidence" value="ECO:0007669"/>
    <property type="project" value="EnsemblFungi"/>
</dbReference>
<organism evidence="7 8">
    <name type="scientific">Tetrapisispora phaffii (strain ATCC 24235 / CBS 4417 / NBRC 1672 / NRRL Y-8282 / UCD 70-5)</name>
    <name type="common">Yeast</name>
    <name type="synonym">Fabospora phaffii</name>
    <dbReference type="NCBI Taxonomy" id="1071381"/>
    <lineage>
        <taxon>Eukaryota</taxon>
        <taxon>Fungi</taxon>
        <taxon>Dikarya</taxon>
        <taxon>Ascomycota</taxon>
        <taxon>Saccharomycotina</taxon>
        <taxon>Saccharomycetes</taxon>
        <taxon>Saccharomycetales</taxon>
        <taxon>Saccharomycetaceae</taxon>
        <taxon>Tetrapisispora</taxon>
    </lineage>
</organism>
<evidence type="ECO:0000256" key="2">
    <source>
        <dbReference type="ARBA" id="ARBA00022792"/>
    </source>
</evidence>
<evidence type="ECO:0000313" key="8">
    <source>
        <dbReference type="Proteomes" id="UP000005666"/>
    </source>
</evidence>
<keyword evidence="6" id="KW-0143">Chaperone</keyword>
<dbReference type="eggNOG" id="KOG0723">
    <property type="taxonomic scope" value="Eukaryota"/>
</dbReference>
<evidence type="ECO:0000313" key="7">
    <source>
        <dbReference type="EMBL" id="CCE61116.1"/>
    </source>
</evidence>
<keyword evidence="3" id="KW-0653">Protein transport</keyword>
<dbReference type="OrthoDB" id="240298at2759"/>
<dbReference type="GO" id="GO:0001671">
    <property type="term" value="F:ATPase activator activity"/>
    <property type="evidence" value="ECO:0007669"/>
    <property type="project" value="EnsemblFungi"/>
</dbReference>
<dbReference type="KEGG" id="tpf:TPHA_0A00310"/>
<evidence type="ECO:0000256" key="1">
    <source>
        <dbReference type="ARBA" id="ARBA00004273"/>
    </source>
</evidence>
<dbReference type="Proteomes" id="UP000005666">
    <property type="component" value="Chromosome 1"/>
</dbReference>
<evidence type="ECO:0008006" key="9">
    <source>
        <dbReference type="Google" id="ProtNLM"/>
    </source>
</evidence>
<dbReference type="GeneID" id="11532226"/>
<keyword evidence="3" id="KW-0813">Transport</keyword>